<reference evidence="1" key="1">
    <citation type="journal article" date="2014" name="Front. Microbiol.">
        <title>High frequency of phylogenetically diverse reductive dehalogenase-homologous genes in deep subseafloor sedimentary metagenomes.</title>
        <authorList>
            <person name="Kawai M."/>
            <person name="Futagami T."/>
            <person name="Toyoda A."/>
            <person name="Takaki Y."/>
            <person name="Nishi S."/>
            <person name="Hori S."/>
            <person name="Arai W."/>
            <person name="Tsubouchi T."/>
            <person name="Morono Y."/>
            <person name="Uchiyama I."/>
            <person name="Ito T."/>
            <person name="Fujiyama A."/>
            <person name="Inagaki F."/>
            <person name="Takami H."/>
        </authorList>
    </citation>
    <scope>NUCLEOTIDE SEQUENCE</scope>
    <source>
        <strain evidence="1">Expedition CK06-06</strain>
    </source>
</reference>
<sequence length="139" mass="16273">MANRADKLEIEKRLHQVGLLLPRKTKKMIVEFIGKTWGIEKSQAYDYIGLAEKEWAKYFSQVERCGKAYYFAKFRHLYDKALGDNDTRLALDVTDKEIKLSGLYVEKIEKGSPGSFAKWVKAVIEEKERRRKENSKPNR</sequence>
<evidence type="ECO:0000313" key="1">
    <source>
        <dbReference type="EMBL" id="GAF77401.1"/>
    </source>
</evidence>
<organism evidence="1">
    <name type="scientific">marine sediment metagenome</name>
    <dbReference type="NCBI Taxonomy" id="412755"/>
    <lineage>
        <taxon>unclassified sequences</taxon>
        <taxon>metagenomes</taxon>
        <taxon>ecological metagenomes</taxon>
    </lineage>
</organism>
<protein>
    <submittedName>
        <fullName evidence="1">Uncharacterized protein</fullName>
    </submittedName>
</protein>
<dbReference type="AlphaFoldDB" id="X0SQJ0"/>
<comment type="caution">
    <text evidence="1">The sequence shown here is derived from an EMBL/GenBank/DDBJ whole genome shotgun (WGS) entry which is preliminary data.</text>
</comment>
<dbReference type="EMBL" id="BARS01004386">
    <property type="protein sequence ID" value="GAF77401.1"/>
    <property type="molecule type" value="Genomic_DNA"/>
</dbReference>
<name>X0SQJ0_9ZZZZ</name>
<accession>X0SQJ0</accession>
<gene>
    <name evidence="1" type="ORF">S01H1_08564</name>
</gene>
<proteinExistence type="predicted"/>